<protein>
    <submittedName>
        <fullName evidence="3">Inovirus Gp2 family protein</fullName>
    </submittedName>
</protein>
<dbReference type="EMBL" id="RZHG01000021">
    <property type="protein sequence ID" value="RUR29726.1"/>
    <property type="molecule type" value="Genomic_DNA"/>
</dbReference>
<evidence type="ECO:0000313" key="4">
    <source>
        <dbReference type="Proteomes" id="UP000287336"/>
    </source>
</evidence>
<accession>A0A3S0WIC8</accession>
<gene>
    <name evidence="3" type="ORF">ELY33_12335</name>
</gene>
<evidence type="ECO:0000313" key="3">
    <source>
        <dbReference type="EMBL" id="RUR29726.1"/>
    </source>
</evidence>
<keyword evidence="4" id="KW-1185">Reference proteome</keyword>
<evidence type="ECO:0000259" key="2">
    <source>
        <dbReference type="Pfam" id="PF11726"/>
    </source>
</evidence>
<feature type="region of interest" description="Disordered" evidence="1">
    <location>
        <begin position="359"/>
        <end position="388"/>
    </location>
</feature>
<comment type="caution">
    <text evidence="3">The sequence shown here is derived from an EMBL/GenBank/DDBJ whole genome shotgun (WGS) entry which is preliminary data.</text>
</comment>
<proteinExistence type="predicted"/>
<dbReference type="Pfam" id="PF11726">
    <property type="entry name" value="YagK_YfjJ_C"/>
    <property type="match status" value="1"/>
</dbReference>
<dbReference type="Proteomes" id="UP000287336">
    <property type="component" value="Unassembled WGS sequence"/>
</dbReference>
<feature type="domain" description="YagK/YfjJ C-terminal" evidence="2">
    <location>
        <begin position="208"/>
        <end position="349"/>
    </location>
</feature>
<dbReference type="AlphaFoldDB" id="A0A3S0WIC8"/>
<reference evidence="3 4" key="1">
    <citation type="submission" date="2018-12" db="EMBL/GenBank/DDBJ databases">
        <title>three novel Halomonas strain isolated from plants.</title>
        <authorList>
            <person name="Sun C."/>
        </authorList>
    </citation>
    <scope>NUCLEOTIDE SEQUENCE [LARGE SCALE GENOMIC DNA]</scope>
    <source>
        <strain evidence="3 4">DSM 19434</strain>
    </source>
</reference>
<organism evidence="3 4">
    <name type="scientific">Vreelandella andesensis</name>
    <dbReference type="NCBI Taxonomy" id="447567"/>
    <lineage>
        <taxon>Bacteria</taxon>
        <taxon>Pseudomonadati</taxon>
        <taxon>Pseudomonadota</taxon>
        <taxon>Gammaproteobacteria</taxon>
        <taxon>Oceanospirillales</taxon>
        <taxon>Halomonadaceae</taxon>
        <taxon>Vreelandella</taxon>
    </lineage>
</organism>
<evidence type="ECO:0000256" key="1">
    <source>
        <dbReference type="SAM" id="MobiDB-lite"/>
    </source>
</evidence>
<name>A0A3S0WIC8_9GAMM</name>
<dbReference type="InterPro" id="IPR057271">
    <property type="entry name" value="YagK_YfjJ_C"/>
</dbReference>
<sequence length="388" mass="45128">MTAKEMTMQTITAHSDDLPTHDDVRAILDDWEYDSDEIATDAYGTVREQKKETLPWLSDLVGAEKDLEWLLQPSCSIDALMPCPVVEQPGCATLHHSPLITTLLSIYTVLVGWFEDRALKHHFRPSAYAECFLWAFKDCDYLHEIMTEGLQPLTMTELPFLLRDLKQRLATFHQATQSSACRERRRYLARKRDHNRRAANQLMEGLFERNAKLLVIRVDLGYTEYAAPYMDASMARQHRQRLCKAFQQHPLFTRLLGYIWKLEYGEYKGFHYHLLLFFNGAEVRQDIRYAQRIGEYWNITVTKGDGVYFNCNYLAEERYHDNAMGLVTYHDAKKRKGLTHIVNYLTKIDEYATLTVRGDNLGHSQSPKPHRGLDAKRLGRPRRHASPA</sequence>
<dbReference type="OrthoDB" id="8592743at2"/>
<feature type="compositionally biased region" description="Basic residues" evidence="1">
    <location>
        <begin position="378"/>
        <end position="388"/>
    </location>
</feature>